<proteinExistence type="predicted"/>
<evidence type="ECO:0000313" key="3">
    <source>
        <dbReference type="EMBL" id="MCC2253287.1"/>
    </source>
</evidence>
<dbReference type="PANTHER" id="PTHR34385:SF1">
    <property type="entry name" value="PEPTIDOGLYCAN L-ALANYL-D-GLUTAMATE ENDOPEPTIDASE CWLK"/>
    <property type="match status" value="1"/>
</dbReference>
<name>A0ABS8FTB1_9FIRM</name>
<dbReference type="InterPro" id="IPR058193">
    <property type="entry name" value="VanY/YodJ_core_dom"/>
</dbReference>
<reference evidence="3 4" key="1">
    <citation type="submission" date="2021-10" db="EMBL/GenBank/DDBJ databases">
        <title>Anaerobic single-cell dispensing facilitates the cultivation of human gut bacteria.</title>
        <authorList>
            <person name="Afrizal A."/>
        </authorList>
    </citation>
    <scope>NUCLEOTIDE SEQUENCE [LARGE SCALE GENOMIC DNA]</scope>
    <source>
        <strain evidence="3 4">CLA-AA-H200</strain>
    </source>
</reference>
<dbReference type="InterPro" id="IPR003709">
    <property type="entry name" value="VanY-like_core_dom"/>
</dbReference>
<protein>
    <submittedName>
        <fullName evidence="3">M15 family metallopeptidase</fullName>
    </submittedName>
</protein>
<dbReference type="Proteomes" id="UP001198151">
    <property type="component" value="Unassembled WGS sequence"/>
</dbReference>
<dbReference type="InterPro" id="IPR052179">
    <property type="entry name" value="DD-CPase-like"/>
</dbReference>
<accession>A0ABS8FTB1</accession>
<comment type="caution">
    <text evidence="3">The sequence shown here is derived from an EMBL/GenBank/DDBJ whole genome shotgun (WGS) entry which is preliminary data.</text>
</comment>
<evidence type="ECO:0000313" key="4">
    <source>
        <dbReference type="Proteomes" id="UP001198151"/>
    </source>
</evidence>
<organism evidence="3 4">
    <name type="scientific">Ruminococcus turbiniformis</name>
    <dbReference type="NCBI Taxonomy" id="2881258"/>
    <lineage>
        <taxon>Bacteria</taxon>
        <taxon>Bacillati</taxon>
        <taxon>Bacillota</taxon>
        <taxon>Clostridia</taxon>
        <taxon>Eubacteriales</taxon>
        <taxon>Oscillospiraceae</taxon>
        <taxon>Ruminococcus</taxon>
    </lineage>
</organism>
<feature type="compositionally biased region" description="Low complexity" evidence="1">
    <location>
        <begin position="69"/>
        <end position="90"/>
    </location>
</feature>
<evidence type="ECO:0000256" key="1">
    <source>
        <dbReference type="SAM" id="MobiDB-lite"/>
    </source>
</evidence>
<gene>
    <name evidence="3" type="ORF">LKD70_02330</name>
</gene>
<dbReference type="PANTHER" id="PTHR34385">
    <property type="entry name" value="D-ALANYL-D-ALANINE CARBOXYPEPTIDASE"/>
    <property type="match status" value="1"/>
</dbReference>
<dbReference type="Gene3D" id="3.30.1380.10">
    <property type="match status" value="1"/>
</dbReference>
<dbReference type="RefSeq" id="WP_227706452.1">
    <property type="nucleotide sequence ID" value="NZ_JAJEQX010000003.1"/>
</dbReference>
<evidence type="ECO:0000259" key="2">
    <source>
        <dbReference type="Pfam" id="PF02557"/>
    </source>
</evidence>
<keyword evidence="4" id="KW-1185">Reference proteome</keyword>
<sequence length="291" mass="31808">MKLFYRKHYRIIKPAATGVLSLILVGLILLSPEFQRLFAKTADAAQTEETVAQTSSEASAGGVSDADQTADSAEDAASGDSGTAGSETETVQQDNAQMLAGEDSWMLALINRDHPLDASYTPASLTQIDDSHSVDSRIADALLKMLNDASAQGLDMYVISGYRSYDYQTQLFNDGVSQRMGQGLTEAEAYSETARNVAVPGTSEHASGLAVDIVSAGYTQLDEGQARTAEQQWLMEHCWEYGFILRYPEGTEEITGIVYEPWHYRYVGAETAKEITEQNVTLEEYLGQNRS</sequence>
<feature type="compositionally biased region" description="Polar residues" evidence="1">
    <location>
        <begin position="49"/>
        <end position="58"/>
    </location>
</feature>
<dbReference type="CDD" id="cd14852">
    <property type="entry name" value="LD-carboxypeptidase"/>
    <property type="match status" value="1"/>
</dbReference>
<dbReference type="EMBL" id="JAJEQX010000003">
    <property type="protein sequence ID" value="MCC2253287.1"/>
    <property type="molecule type" value="Genomic_DNA"/>
</dbReference>
<dbReference type="Pfam" id="PF02557">
    <property type="entry name" value="VanY"/>
    <property type="match status" value="1"/>
</dbReference>
<dbReference type="SUPFAM" id="SSF55166">
    <property type="entry name" value="Hedgehog/DD-peptidase"/>
    <property type="match status" value="1"/>
</dbReference>
<dbReference type="InterPro" id="IPR009045">
    <property type="entry name" value="Zn_M74/Hedgehog-like"/>
</dbReference>
<feature type="region of interest" description="Disordered" evidence="1">
    <location>
        <begin position="49"/>
        <end position="90"/>
    </location>
</feature>
<feature type="domain" description="D-alanyl-D-alanine carboxypeptidase-like core" evidence="2">
    <location>
        <begin position="132"/>
        <end position="268"/>
    </location>
</feature>